<dbReference type="InterPro" id="IPR032466">
    <property type="entry name" value="Metal_Hydrolase"/>
</dbReference>
<sequence>VCGVKIYLSKTTGNINVSSPAALVKVFNQPRPVLVHTGGHDGLEKILYFYNKAAGKFSDLPILYICHVSTVSEIDLLKKWKRKYPSIMAEVTPHHLFLNRDDYKGLPGVLPPLAGKRDVDALWESVCDGTVDIVGTDHAPHTWAEKKGQNPPAGFPGLETAFPLLLTAWKNGMLTLRTLLRLTSGAAGSFFKISDRTCVKPGLQADFAVFREGNFVIGEEGYETKSGWSPFHEVMTSYKPFITAVRGFAAYDSGFFYKNPVKAAQIS</sequence>
<dbReference type="GO" id="GO:0004038">
    <property type="term" value="F:allantoinase activity"/>
    <property type="evidence" value="ECO:0007669"/>
    <property type="project" value="TreeGrafter"/>
</dbReference>
<dbReference type="InterPro" id="IPR011059">
    <property type="entry name" value="Metal-dep_hydrolase_composite"/>
</dbReference>
<feature type="non-terminal residue" evidence="4">
    <location>
        <position position="1"/>
    </location>
</feature>
<dbReference type="PANTHER" id="PTHR43668:SF2">
    <property type="entry name" value="ALLANTOINASE"/>
    <property type="match status" value="1"/>
</dbReference>
<dbReference type="InterPro" id="IPR002195">
    <property type="entry name" value="Dihydroorotase_CS"/>
</dbReference>
<proteinExistence type="predicted"/>
<protein>
    <recommendedName>
        <fullName evidence="5">Amidohydrolase-related domain-containing protein</fullName>
    </recommendedName>
</protein>
<keyword evidence="3" id="KW-0378">Hydrolase</keyword>
<gene>
    <name evidence="4" type="ORF">LCGC14_2601040</name>
</gene>
<name>A0A0F9D1G6_9ZZZZ</name>
<dbReference type="Gene3D" id="3.20.20.140">
    <property type="entry name" value="Metal-dependent hydrolases"/>
    <property type="match status" value="1"/>
</dbReference>
<organism evidence="4">
    <name type="scientific">marine sediment metagenome</name>
    <dbReference type="NCBI Taxonomy" id="412755"/>
    <lineage>
        <taxon>unclassified sequences</taxon>
        <taxon>metagenomes</taxon>
        <taxon>ecological metagenomes</taxon>
    </lineage>
</organism>
<dbReference type="SUPFAM" id="SSF51556">
    <property type="entry name" value="Metallo-dependent hydrolases"/>
    <property type="match status" value="1"/>
</dbReference>
<evidence type="ECO:0000256" key="2">
    <source>
        <dbReference type="ARBA" id="ARBA00022723"/>
    </source>
</evidence>
<dbReference type="SUPFAM" id="SSF51338">
    <property type="entry name" value="Composite domain of metallo-dependent hydrolases"/>
    <property type="match status" value="1"/>
</dbReference>
<dbReference type="InterPro" id="IPR050138">
    <property type="entry name" value="DHOase/Allantoinase_Hydrolase"/>
</dbReference>
<evidence type="ECO:0008006" key="5">
    <source>
        <dbReference type="Google" id="ProtNLM"/>
    </source>
</evidence>
<evidence type="ECO:0000256" key="3">
    <source>
        <dbReference type="ARBA" id="ARBA00022801"/>
    </source>
</evidence>
<dbReference type="GO" id="GO:0006145">
    <property type="term" value="P:purine nucleobase catabolic process"/>
    <property type="evidence" value="ECO:0007669"/>
    <property type="project" value="TreeGrafter"/>
</dbReference>
<dbReference type="GO" id="GO:0046872">
    <property type="term" value="F:metal ion binding"/>
    <property type="evidence" value="ECO:0007669"/>
    <property type="project" value="UniProtKB-KW"/>
</dbReference>
<dbReference type="GO" id="GO:0005737">
    <property type="term" value="C:cytoplasm"/>
    <property type="evidence" value="ECO:0007669"/>
    <property type="project" value="TreeGrafter"/>
</dbReference>
<dbReference type="AlphaFoldDB" id="A0A0F9D1G6"/>
<evidence type="ECO:0000256" key="1">
    <source>
        <dbReference type="ARBA" id="ARBA00001947"/>
    </source>
</evidence>
<dbReference type="PANTHER" id="PTHR43668">
    <property type="entry name" value="ALLANTOINASE"/>
    <property type="match status" value="1"/>
</dbReference>
<dbReference type="PROSITE" id="PS00483">
    <property type="entry name" value="DIHYDROOROTASE_2"/>
    <property type="match status" value="1"/>
</dbReference>
<dbReference type="EMBL" id="LAZR01043917">
    <property type="protein sequence ID" value="KKL05938.1"/>
    <property type="molecule type" value="Genomic_DNA"/>
</dbReference>
<reference evidence="4" key="1">
    <citation type="journal article" date="2015" name="Nature">
        <title>Complex archaea that bridge the gap between prokaryotes and eukaryotes.</title>
        <authorList>
            <person name="Spang A."/>
            <person name="Saw J.H."/>
            <person name="Jorgensen S.L."/>
            <person name="Zaremba-Niedzwiedzka K."/>
            <person name="Martijn J."/>
            <person name="Lind A.E."/>
            <person name="van Eijk R."/>
            <person name="Schleper C."/>
            <person name="Guy L."/>
            <person name="Ettema T.J."/>
        </authorList>
    </citation>
    <scope>NUCLEOTIDE SEQUENCE</scope>
</reference>
<accession>A0A0F9D1G6</accession>
<keyword evidence="2" id="KW-0479">Metal-binding</keyword>
<comment type="cofactor">
    <cofactor evidence="1">
        <name>Zn(2+)</name>
        <dbReference type="ChEBI" id="CHEBI:29105"/>
    </cofactor>
</comment>
<evidence type="ECO:0000313" key="4">
    <source>
        <dbReference type="EMBL" id="KKL05938.1"/>
    </source>
</evidence>
<comment type="caution">
    <text evidence="4">The sequence shown here is derived from an EMBL/GenBank/DDBJ whole genome shotgun (WGS) entry which is preliminary data.</text>
</comment>